<dbReference type="FunFam" id="2.20.25.20:FF:000008">
    <property type="entry name" value="E3 ubiquitin-protein ligase parkin"/>
    <property type="match status" value="1"/>
</dbReference>
<evidence type="ECO:0000256" key="6">
    <source>
        <dbReference type="ARBA" id="ARBA00022490"/>
    </source>
</evidence>
<dbReference type="InterPro" id="IPR044066">
    <property type="entry name" value="TRIAD_supradom"/>
</dbReference>
<dbReference type="InterPro" id="IPR000626">
    <property type="entry name" value="Ubiquitin-like_dom"/>
</dbReference>
<dbReference type="Gene3D" id="1.20.120.1750">
    <property type="match status" value="1"/>
</dbReference>
<gene>
    <name evidence="20" type="ORF">OFUS_LOCUS23346</name>
</gene>
<comment type="pathway">
    <text evidence="4 19">Protein modification; protein ubiquitination.</text>
</comment>
<dbReference type="InterPro" id="IPR041170">
    <property type="entry name" value="Znf-RING_14"/>
</dbReference>
<dbReference type="AlphaFoldDB" id="A0A8J1XJ95"/>
<comment type="similarity">
    <text evidence="17 19">Belongs to the RBR family. Parkin subfamily.</text>
</comment>
<dbReference type="InterPro" id="IPR047536">
    <property type="entry name" value="Rcat_RBR_parkin"/>
</dbReference>
<dbReference type="PRINTS" id="PR01475">
    <property type="entry name" value="PARKIN"/>
</dbReference>
<evidence type="ECO:0000256" key="2">
    <source>
        <dbReference type="ARBA" id="ARBA00004173"/>
    </source>
</evidence>
<keyword evidence="7" id="KW-0597">Phosphoprotein</keyword>
<comment type="subunit">
    <text evidence="19">Forms an E3 ubiquitin ligase complex.</text>
</comment>
<dbReference type="PIRSF" id="PIRSF037880">
    <property type="entry name" value="Parkin"/>
    <property type="match status" value="1"/>
</dbReference>
<evidence type="ECO:0000256" key="10">
    <source>
        <dbReference type="ARBA" id="ARBA00022737"/>
    </source>
</evidence>
<evidence type="ECO:0000256" key="17">
    <source>
        <dbReference type="ARBA" id="ARBA00029442"/>
    </source>
</evidence>
<name>A0A8J1XJ95_OWEFU</name>
<dbReference type="GO" id="GO:0006914">
    <property type="term" value="P:autophagy"/>
    <property type="evidence" value="ECO:0007669"/>
    <property type="project" value="UniProtKB-UniRule"/>
</dbReference>
<dbReference type="InterPro" id="IPR013083">
    <property type="entry name" value="Znf_RING/FYVE/PHD"/>
</dbReference>
<evidence type="ECO:0000256" key="1">
    <source>
        <dbReference type="ARBA" id="ARBA00001798"/>
    </source>
</evidence>
<dbReference type="SUPFAM" id="SSF57850">
    <property type="entry name" value="RING/U-box"/>
    <property type="match status" value="2"/>
</dbReference>
<keyword evidence="16 19" id="KW-0496">Mitochondrion</keyword>
<evidence type="ECO:0000256" key="12">
    <source>
        <dbReference type="ARBA" id="ARBA00022786"/>
    </source>
</evidence>
<dbReference type="Gene3D" id="2.20.25.20">
    <property type="match status" value="1"/>
</dbReference>
<dbReference type="PROSITE" id="PS51873">
    <property type="entry name" value="TRIAD"/>
    <property type="match status" value="1"/>
</dbReference>
<evidence type="ECO:0000256" key="11">
    <source>
        <dbReference type="ARBA" id="ARBA00022771"/>
    </source>
</evidence>
<dbReference type="Gene3D" id="3.30.40.10">
    <property type="entry name" value="Zinc/RING finger domain, C3HC4 (zinc finger)"/>
    <property type="match status" value="1"/>
</dbReference>
<keyword evidence="6" id="KW-0963">Cytoplasm</keyword>
<dbReference type="InterPro" id="IPR003977">
    <property type="entry name" value="Parkin"/>
</dbReference>
<keyword evidence="10" id="KW-0677">Repeat</keyword>
<keyword evidence="12 19" id="KW-0833">Ubl conjugation pathway</keyword>
<evidence type="ECO:0000313" key="21">
    <source>
        <dbReference type="Proteomes" id="UP000749559"/>
    </source>
</evidence>
<dbReference type="EC" id="2.3.2.31" evidence="5 19"/>
<dbReference type="SMART" id="SM00213">
    <property type="entry name" value="UBQ"/>
    <property type="match status" value="1"/>
</dbReference>
<dbReference type="SMART" id="SM00647">
    <property type="entry name" value="IBR"/>
    <property type="match status" value="2"/>
</dbReference>
<dbReference type="Pfam" id="PF17978">
    <property type="entry name" value="zf-RING_14"/>
    <property type="match status" value="1"/>
</dbReference>
<evidence type="ECO:0000256" key="9">
    <source>
        <dbReference type="ARBA" id="ARBA00022723"/>
    </source>
</evidence>
<dbReference type="GO" id="GO:0016567">
    <property type="term" value="P:protein ubiquitination"/>
    <property type="evidence" value="ECO:0007669"/>
    <property type="project" value="UniProtKB-UniRule"/>
</dbReference>
<accession>A0A8J1XJ95</accession>
<dbReference type="Pfam" id="PF17976">
    <property type="entry name" value="zf-RING_12"/>
    <property type="match status" value="1"/>
</dbReference>
<keyword evidence="15 19" id="KW-0072">Autophagy</keyword>
<dbReference type="Pfam" id="PF00240">
    <property type="entry name" value="ubiquitin"/>
    <property type="match status" value="1"/>
</dbReference>
<dbReference type="InterPro" id="IPR031127">
    <property type="entry name" value="E3_UB_ligase_RBR"/>
</dbReference>
<evidence type="ECO:0000256" key="5">
    <source>
        <dbReference type="ARBA" id="ARBA00012251"/>
    </source>
</evidence>
<keyword evidence="8" id="KW-0808">Transferase</keyword>
<evidence type="ECO:0000256" key="15">
    <source>
        <dbReference type="ARBA" id="ARBA00023006"/>
    </source>
</evidence>
<evidence type="ECO:0000256" key="19">
    <source>
        <dbReference type="PIRNR" id="PIRNR037880"/>
    </source>
</evidence>
<dbReference type="GO" id="GO:0009893">
    <property type="term" value="P:positive regulation of metabolic process"/>
    <property type="evidence" value="ECO:0007669"/>
    <property type="project" value="UniProtKB-ARBA"/>
</dbReference>
<evidence type="ECO:0000256" key="18">
    <source>
        <dbReference type="ARBA" id="ARBA00029536"/>
    </source>
</evidence>
<dbReference type="InterPro" id="IPR029071">
    <property type="entry name" value="Ubiquitin-like_domsf"/>
</dbReference>
<dbReference type="CDD" id="cd16627">
    <property type="entry name" value="RING-HC_RBR_parkin"/>
    <property type="match status" value="1"/>
</dbReference>
<dbReference type="InterPro" id="IPR047534">
    <property type="entry name" value="BRcat_RBR_parkin"/>
</dbReference>
<evidence type="ECO:0000256" key="14">
    <source>
        <dbReference type="ARBA" id="ARBA00022843"/>
    </source>
</evidence>
<reference evidence="20" key="1">
    <citation type="submission" date="2022-03" db="EMBL/GenBank/DDBJ databases">
        <authorList>
            <person name="Martin C."/>
        </authorList>
    </citation>
    <scope>NUCLEOTIDE SEQUENCE</scope>
</reference>
<dbReference type="Pfam" id="PF22605">
    <property type="entry name" value="IBR_2"/>
    <property type="match status" value="1"/>
</dbReference>
<proteinExistence type="inferred from homology"/>
<dbReference type="EMBL" id="CAIIXF020000011">
    <property type="protein sequence ID" value="CAH1799320.1"/>
    <property type="molecule type" value="Genomic_DNA"/>
</dbReference>
<dbReference type="UniPathway" id="UPA00143"/>
<evidence type="ECO:0000256" key="3">
    <source>
        <dbReference type="ARBA" id="ARBA00004514"/>
    </source>
</evidence>
<evidence type="ECO:0000256" key="13">
    <source>
        <dbReference type="ARBA" id="ARBA00022833"/>
    </source>
</evidence>
<comment type="function">
    <text evidence="19">Functions within a multiprotein E3 ubiquitin ligase complex, catalyzing the covalent attachment of ubiquitin moieties onto substrate proteins.</text>
</comment>
<dbReference type="PANTHER" id="PTHR11685">
    <property type="entry name" value="RBR FAMILY RING FINGER AND IBR DOMAIN-CONTAINING"/>
    <property type="match status" value="1"/>
</dbReference>
<comment type="subcellular location">
    <subcellularLocation>
        <location evidence="3">Cytoplasm</location>
        <location evidence="3">Cytosol</location>
    </subcellularLocation>
    <subcellularLocation>
        <location evidence="2 19">Mitochondrion</location>
    </subcellularLocation>
</comment>
<organism evidence="20 21">
    <name type="scientific">Owenia fusiformis</name>
    <name type="common">Polychaete worm</name>
    <dbReference type="NCBI Taxonomy" id="6347"/>
    <lineage>
        <taxon>Eukaryota</taxon>
        <taxon>Metazoa</taxon>
        <taxon>Spiralia</taxon>
        <taxon>Lophotrochozoa</taxon>
        <taxon>Annelida</taxon>
        <taxon>Polychaeta</taxon>
        <taxon>Sedentaria</taxon>
        <taxon>Canalipalpata</taxon>
        <taxon>Sabellida</taxon>
        <taxon>Oweniida</taxon>
        <taxon>Oweniidae</taxon>
        <taxon>Owenia</taxon>
    </lineage>
</organism>
<dbReference type="CDD" id="cd21382">
    <property type="entry name" value="RING0_parkin"/>
    <property type="match status" value="1"/>
</dbReference>
<keyword evidence="9 19" id="KW-0479">Metal-binding</keyword>
<dbReference type="Gene3D" id="3.10.20.90">
    <property type="entry name" value="Phosphatidylinositol 3-kinase Catalytic Subunit, Chain A, domain 1"/>
    <property type="match status" value="1"/>
</dbReference>
<dbReference type="GO" id="GO:0000151">
    <property type="term" value="C:ubiquitin ligase complex"/>
    <property type="evidence" value="ECO:0007669"/>
    <property type="project" value="UniProtKB-UniRule"/>
</dbReference>
<keyword evidence="11" id="KW-0863">Zinc-finger</keyword>
<dbReference type="CDD" id="cd20340">
    <property type="entry name" value="BRcat_RBR_parkin"/>
    <property type="match status" value="1"/>
</dbReference>
<keyword evidence="21" id="KW-1185">Reference proteome</keyword>
<dbReference type="PROSITE" id="PS50053">
    <property type="entry name" value="UBIQUITIN_2"/>
    <property type="match status" value="1"/>
</dbReference>
<dbReference type="SUPFAM" id="SSF54236">
    <property type="entry name" value="Ubiquitin-like"/>
    <property type="match status" value="1"/>
</dbReference>
<dbReference type="InterPro" id="IPR041565">
    <property type="entry name" value="Parkin_Znf-RING"/>
</dbReference>
<dbReference type="GO" id="GO:0008270">
    <property type="term" value="F:zinc ion binding"/>
    <property type="evidence" value="ECO:0007669"/>
    <property type="project" value="UniProtKB-KW"/>
</dbReference>
<sequence>MPFFINIRLPDKSSLLLEIEKEWTTDKLKEEISTKTKHLDKNSIKIIFCGQEISGEETLKGYDLGENSTLHVIEVKSAGETAKIFGPAAGIQREIAGEGRRVKYFVYCKAVCGSVQPGKLRVRCKLCKDGAITLEREPRGWMDVLRQNVIGITCHTKDCTGNKAEFYFKCGQHSSVDDYDAVVLNLVCTNTTDAVCLTCGDISDPVLKFPCAVQHIMCLECFREYCLSKLNERGFQAHPEYGYTVACPAGCEDSLIQESHHFRIMGNEQYSRYQQFGAEEWVLKERGVLCPAPGCGQGWITNDSGRRLQCSEPQGCGMVFCAECREAYHEGECDLASIQQGAIASINSADLSQTQQDRLQSLDTIHKTTKSCPKCSTPVERSGGCMHMHCIRCKHEWCWLCLIEWNSECQSDHWFGDNPLNNPLNYHIEFID</sequence>
<comment type="caution">
    <text evidence="20">The sequence shown here is derived from an EMBL/GenBank/DDBJ whole genome shotgun (WGS) entry which is preliminary data.</text>
</comment>
<keyword evidence="14 19" id="KW-0832">Ubl conjugation</keyword>
<dbReference type="OrthoDB" id="1431934at2759"/>
<dbReference type="GO" id="GO:0061630">
    <property type="term" value="F:ubiquitin protein ligase activity"/>
    <property type="evidence" value="ECO:0007669"/>
    <property type="project" value="UniProtKB-EC"/>
</dbReference>
<dbReference type="GO" id="GO:0005829">
    <property type="term" value="C:cytosol"/>
    <property type="evidence" value="ECO:0007669"/>
    <property type="project" value="UniProtKB-SubCell"/>
</dbReference>
<evidence type="ECO:0000256" key="8">
    <source>
        <dbReference type="ARBA" id="ARBA00022679"/>
    </source>
</evidence>
<dbReference type="GO" id="GO:0005739">
    <property type="term" value="C:mitochondrion"/>
    <property type="evidence" value="ECO:0007669"/>
    <property type="project" value="UniProtKB-SubCell"/>
</dbReference>
<dbReference type="InterPro" id="IPR002867">
    <property type="entry name" value="IBR_dom"/>
</dbReference>
<protein>
    <recommendedName>
        <fullName evidence="18 19">E3 ubiquitin-protein ligase parkin</fullName>
        <ecNumber evidence="5 19">2.3.2.31</ecNumber>
    </recommendedName>
</protein>
<dbReference type="InterPro" id="IPR054694">
    <property type="entry name" value="Parkin-like_IBR"/>
</dbReference>
<dbReference type="CDD" id="cd20357">
    <property type="entry name" value="Rcat_RBR_parkin"/>
    <property type="match status" value="1"/>
</dbReference>
<evidence type="ECO:0000313" key="20">
    <source>
        <dbReference type="EMBL" id="CAH1799320.1"/>
    </source>
</evidence>
<evidence type="ECO:0000256" key="7">
    <source>
        <dbReference type="ARBA" id="ARBA00022553"/>
    </source>
</evidence>
<keyword evidence="13 19" id="KW-0862">Zinc</keyword>
<evidence type="ECO:0000256" key="4">
    <source>
        <dbReference type="ARBA" id="ARBA00004906"/>
    </source>
</evidence>
<dbReference type="InterPro" id="IPR047535">
    <property type="entry name" value="RING-HC_RBR_parkin"/>
</dbReference>
<evidence type="ECO:0000256" key="16">
    <source>
        <dbReference type="ARBA" id="ARBA00023128"/>
    </source>
</evidence>
<comment type="catalytic activity">
    <reaction evidence="1 19">
        <text>[E2 ubiquitin-conjugating enzyme]-S-ubiquitinyl-L-cysteine + [acceptor protein]-L-lysine = [E2 ubiquitin-conjugating enzyme]-L-cysteine + [acceptor protein]-N(6)-ubiquitinyl-L-lysine.</text>
        <dbReference type="EC" id="2.3.2.31"/>
    </reaction>
</comment>
<dbReference type="Proteomes" id="UP000749559">
    <property type="component" value="Unassembled WGS sequence"/>
</dbReference>